<dbReference type="SUPFAM" id="SSF63380">
    <property type="entry name" value="Riboflavin synthase domain-like"/>
    <property type="match status" value="1"/>
</dbReference>
<dbReference type="SUPFAM" id="SSF52343">
    <property type="entry name" value="Ferredoxin reductase-like, C-terminal NADP-linked domain"/>
    <property type="match status" value="1"/>
</dbReference>
<evidence type="ECO:0000256" key="4">
    <source>
        <dbReference type="ARBA" id="ARBA00022714"/>
    </source>
</evidence>
<dbReference type="GO" id="GO:0006221">
    <property type="term" value="P:pyrimidine nucleotide biosynthetic process"/>
    <property type="evidence" value="ECO:0007669"/>
    <property type="project" value="InterPro"/>
</dbReference>
<dbReference type="GO" id="GO:0046872">
    <property type="term" value="F:metal ion binding"/>
    <property type="evidence" value="ECO:0007669"/>
    <property type="project" value="UniProtKB-KW"/>
</dbReference>
<keyword evidence="5 12" id="KW-0479">Metal-binding</keyword>
<evidence type="ECO:0000313" key="14">
    <source>
        <dbReference type="EMBL" id="HFH30339.1"/>
    </source>
</evidence>
<evidence type="ECO:0000256" key="8">
    <source>
        <dbReference type="ARBA" id="ARBA00023004"/>
    </source>
</evidence>
<evidence type="ECO:0000256" key="9">
    <source>
        <dbReference type="ARBA" id="ARBA00023014"/>
    </source>
</evidence>
<keyword evidence="6 11" id="KW-0274">FAD</keyword>
<evidence type="ECO:0000256" key="1">
    <source>
        <dbReference type="ARBA" id="ARBA00006422"/>
    </source>
</evidence>
<feature type="domain" description="FAD-binding FR-type" evidence="13">
    <location>
        <begin position="11"/>
        <end position="111"/>
    </location>
</feature>
<name>A0A7C3HYL3_9SPIR</name>
<feature type="binding site" evidence="12">
    <location>
        <position position="258"/>
    </location>
    <ligand>
        <name>[2Fe-2S] cluster</name>
        <dbReference type="ChEBI" id="CHEBI:190135"/>
    </ligand>
</feature>
<protein>
    <submittedName>
        <fullName evidence="14">Dihydroorotate dehydrogenase electron transfer subunit</fullName>
    </submittedName>
</protein>
<keyword evidence="9 12" id="KW-0411">Iron-sulfur</keyword>
<organism evidence="14">
    <name type="scientific">Gracilinema caldarium</name>
    <dbReference type="NCBI Taxonomy" id="215591"/>
    <lineage>
        <taxon>Bacteria</taxon>
        <taxon>Pseudomonadati</taxon>
        <taxon>Spirochaetota</taxon>
        <taxon>Spirochaetia</taxon>
        <taxon>Spirochaetales</taxon>
        <taxon>Breznakiellaceae</taxon>
        <taxon>Gracilinema</taxon>
    </lineage>
</organism>
<keyword evidence="2" id="KW-0813">Transport</keyword>
<dbReference type="InterPro" id="IPR019480">
    <property type="entry name" value="Dihydroorotate_DH_Fe-S-bd"/>
</dbReference>
<keyword evidence="7" id="KW-0249">Electron transport</keyword>
<dbReference type="PANTHER" id="PTHR43513">
    <property type="entry name" value="DIHYDROOROTATE DEHYDROGENASE B (NAD(+)), ELECTRON TRANSFER SUBUNIT"/>
    <property type="match status" value="1"/>
</dbReference>
<evidence type="ECO:0000256" key="11">
    <source>
        <dbReference type="PIRSR" id="PIRSR006816-1"/>
    </source>
</evidence>
<dbReference type="GO" id="GO:0016491">
    <property type="term" value="F:oxidoreductase activity"/>
    <property type="evidence" value="ECO:0007669"/>
    <property type="project" value="InterPro"/>
</dbReference>
<dbReference type="GO" id="GO:0050660">
    <property type="term" value="F:flavin adenine dinucleotide binding"/>
    <property type="evidence" value="ECO:0007669"/>
    <property type="project" value="InterPro"/>
</dbReference>
<feature type="binding site" evidence="12">
    <location>
        <position position="243"/>
    </location>
    <ligand>
        <name>[2Fe-2S] cluster</name>
        <dbReference type="ChEBI" id="CHEBI:190135"/>
    </ligand>
</feature>
<comment type="cofactor">
    <cofactor evidence="11">
        <name>FAD</name>
        <dbReference type="ChEBI" id="CHEBI:57692"/>
    </cofactor>
    <text evidence="11">Binds 1 FAD per subunit.</text>
</comment>
<dbReference type="InterPro" id="IPR037117">
    <property type="entry name" value="Dihydroorotate_DH_ele_sf"/>
</dbReference>
<sequence length="273" mass="29505">MSETRGCTHDRAFLTCTIVANTPLFSKPGEGLVTEMAVGWEGPSPQPGQFFMLRLVRSGFLLARPISVSGYTKGLVNFLIAERGKGSRELVQARPGEPIELAGPLGNTWPGLLAQKGNREDRSSINLDNQKPLALLGGGIGIAPLIYLSNYLEPDTFHFYGGFRSSPYGLESIPKEVLTIATEDGSAGYHGRIPDFFNPERYRAVYACGPAPMLKRITELCSQAGVPCTISLEERMACGVGACLGCTIRTTRGNRRCCADGPIFPAEEVLFDV</sequence>
<evidence type="ECO:0000256" key="2">
    <source>
        <dbReference type="ARBA" id="ARBA00022448"/>
    </source>
</evidence>
<dbReference type="InterPro" id="IPR017927">
    <property type="entry name" value="FAD-bd_FR_type"/>
</dbReference>
<evidence type="ECO:0000256" key="7">
    <source>
        <dbReference type="ARBA" id="ARBA00022982"/>
    </source>
</evidence>
<dbReference type="InterPro" id="IPR012165">
    <property type="entry name" value="Cyt_c3_hydrogenase_gsu"/>
</dbReference>
<comment type="caution">
    <text evidence="14">The sequence shown here is derived from an EMBL/GenBank/DDBJ whole genome shotgun (WGS) entry which is preliminary data.</text>
</comment>
<dbReference type="Pfam" id="PF10418">
    <property type="entry name" value="DHODB_Fe-S_bind"/>
    <property type="match status" value="1"/>
</dbReference>
<dbReference type="Gene3D" id="3.40.50.80">
    <property type="entry name" value="Nucleotide-binding domain of ferredoxin-NADP reductase (FNR) module"/>
    <property type="match status" value="1"/>
</dbReference>
<comment type="cofactor">
    <cofactor evidence="10">
        <name>[2Fe-2S] cluster</name>
        <dbReference type="ChEBI" id="CHEBI:190135"/>
    </cofactor>
</comment>
<proteinExistence type="inferred from homology"/>
<dbReference type="InterPro" id="IPR050353">
    <property type="entry name" value="PyrK_electron_transfer"/>
</dbReference>
<evidence type="ECO:0000259" key="13">
    <source>
        <dbReference type="PROSITE" id="PS51384"/>
    </source>
</evidence>
<evidence type="ECO:0000256" key="10">
    <source>
        <dbReference type="ARBA" id="ARBA00034078"/>
    </source>
</evidence>
<keyword evidence="3 11" id="KW-0285">Flavoprotein</keyword>
<gene>
    <name evidence="14" type="ORF">ENS59_12670</name>
</gene>
<evidence type="ECO:0000256" key="12">
    <source>
        <dbReference type="PIRSR" id="PIRSR006816-2"/>
    </source>
</evidence>
<feature type="binding site" evidence="12">
    <location>
        <position position="246"/>
    </location>
    <ligand>
        <name>[2Fe-2S] cluster</name>
        <dbReference type="ChEBI" id="CHEBI:190135"/>
    </ligand>
</feature>
<dbReference type="PIRSF" id="PIRSF006816">
    <property type="entry name" value="Cyc3_hyd_g"/>
    <property type="match status" value="1"/>
</dbReference>
<dbReference type="InterPro" id="IPR039261">
    <property type="entry name" value="FNR_nucleotide-bd"/>
</dbReference>
<dbReference type="EMBL" id="DSVL01000388">
    <property type="protein sequence ID" value="HFH30339.1"/>
    <property type="molecule type" value="Genomic_DNA"/>
</dbReference>
<evidence type="ECO:0000256" key="5">
    <source>
        <dbReference type="ARBA" id="ARBA00022723"/>
    </source>
</evidence>
<keyword evidence="8 12" id="KW-0408">Iron</keyword>
<dbReference type="InterPro" id="IPR017938">
    <property type="entry name" value="Riboflavin_synthase-like_b-brl"/>
</dbReference>
<dbReference type="Gene3D" id="2.40.30.10">
    <property type="entry name" value="Translation factors"/>
    <property type="match status" value="1"/>
</dbReference>
<dbReference type="AlphaFoldDB" id="A0A7C3HYL3"/>
<accession>A0A7C3HYL3</accession>
<dbReference type="PANTHER" id="PTHR43513:SF3">
    <property type="entry name" value="DIHYDROOROTATE DEHYDROGENASE B (NAD(+)), ELECTRON TRANSFER SUBUNIT-RELATED"/>
    <property type="match status" value="1"/>
</dbReference>
<evidence type="ECO:0000256" key="3">
    <source>
        <dbReference type="ARBA" id="ARBA00022630"/>
    </source>
</evidence>
<comment type="cofactor">
    <cofactor evidence="12">
        <name>[2Fe-2S] cluster</name>
        <dbReference type="ChEBI" id="CHEBI:190135"/>
    </cofactor>
    <text evidence="12">Binds 1 [2Fe-2S] cluster per subunit.</text>
</comment>
<keyword evidence="4 12" id="KW-0001">2Fe-2S</keyword>
<feature type="binding site" evidence="11">
    <location>
        <begin position="64"/>
        <end position="67"/>
    </location>
    <ligand>
        <name>FAD</name>
        <dbReference type="ChEBI" id="CHEBI:57692"/>
    </ligand>
</feature>
<comment type="similarity">
    <text evidence="1">Belongs to the PyrK family.</text>
</comment>
<reference evidence="14" key="1">
    <citation type="journal article" date="2020" name="mSystems">
        <title>Genome- and Community-Level Interaction Insights into Carbon Utilization and Element Cycling Functions of Hydrothermarchaeota in Hydrothermal Sediment.</title>
        <authorList>
            <person name="Zhou Z."/>
            <person name="Liu Y."/>
            <person name="Xu W."/>
            <person name="Pan J."/>
            <person name="Luo Z.H."/>
            <person name="Li M."/>
        </authorList>
    </citation>
    <scope>NUCLEOTIDE SEQUENCE [LARGE SCALE GENOMIC DNA]</scope>
    <source>
        <strain evidence="14">SpSt-503</strain>
    </source>
</reference>
<dbReference type="GO" id="GO:0051537">
    <property type="term" value="F:2 iron, 2 sulfur cluster binding"/>
    <property type="evidence" value="ECO:0007669"/>
    <property type="project" value="UniProtKB-KW"/>
</dbReference>
<evidence type="ECO:0000256" key="6">
    <source>
        <dbReference type="ARBA" id="ARBA00022827"/>
    </source>
</evidence>
<dbReference type="Gene3D" id="2.10.240.10">
    <property type="entry name" value="Dihydroorotate dehydrogenase, electron transfer subunit"/>
    <property type="match status" value="1"/>
</dbReference>
<dbReference type="PROSITE" id="PS51384">
    <property type="entry name" value="FAD_FR"/>
    <property type="match status" value="1"/>
</dbReference>
<feature type="binding site" evidence="12">
    <location>
        <position position="238"/>
    </location>
    <ligand>
        <name>[2Fe-2S] cluster</name>
        <dbReference type="ChEBI" id="CHEBI:190135"/>
    </ligand>
</feature>